<reference evidence="8 9" key="1">
    <citation type="submission" date="2018-03" db="EMBL/GenBank/DDBJ databases">
        <authorList>
            <person name="Keele B.F."/>
        </authorList>
    </citation>
    <scope>NUCLEOTIDE SEQUENCE [LARGE SCALE GENOMIC DNA]</scope>
    <source>
        <strain evidence="8">ZCTH4_d</strain>
    </source>
</reference>
<feature type="transmembrane region" description="Helical" evidence="6">
    <location>
        <begin position="433"/>
        <end position="451"/>
    </location>
</feature>
<accession>A0A3E0K6X3</accession>
<evidence type="ECO:0000256" key="6">
    <source>
        <dbReference type="SAM" id="Phobius"/>
    </source>
</evidence>
<evidence type="ECO:0000256" key="7">
    <source>
        <dbReference type="SAM" id="SignalP"/>
    </source>
</evidence>
<dbReference type="RefSeq" id="WP_276642801.1">
    <property type="nucleotide sequence ID" value="NZ_QEWE01000012.1"/>
</dbReference>
<comment type="subcellular location">
    <subcellularLocation>
        <location evidence="1">Membrane</location>
        <topology evidence="1">Multi-pass membrane protein</topology>
    </subcellularLocation>
</comment>
<gene>
    <name evidence="8" type="ORF">C6P37_04355</name>
</gene>
<keyword evidence="5 6" id="KW-0472">Membrane</keyword>
<evidence type="ECO:0000256" key="1">
    <source>
        <dbReference type="ARBA" id="ARBA00004141"/>
    </source>
</evidence>
<dbReference type="InterPro" id="IPR004923">
    <property type="entry name" value="FTR1/Fip1/EfeU"/>
</dbReference>
<feature type="transmembrane region" description="Helical" evidence="6">
    <location>
        <begin position="360"/>
        <end position="382"/>
    </location>
</feature>
<dbReference type="Pfam" id="PF03239">
    <property type="entry name" value="FTR1"/>
    <property type="match status" value="1"/>
</dbReference>
<protein>
    <recommendedName>
        <fullName evidence="10">Iron permease</fullName>
    </recommendedName>
</protein>
<feature type="transmembrane region" description="Helical" evidence="6">
    <location>
        <begin position="546"/>
        <end position="572"/>
    </location>
</feature>
<evidence type="ECO:0000313" key="8">
    <source>
        <dbReference type="EMBL" id="REJ30024.1"/>
    </source>
</evidence>
<proteinExistence type="inferred from homology"/>
<comment type="caution">
    <text evidence="8">The sequence shown here is derived from an EMBL/GenBank/DDBJ whole genome shotgun (WGS) entry which is preliminary data.</text>
</comment>
<name>A0A3E0K6X3_9BACI</name>
<organism evidence="8 9">
    <name type="scientific">Caldibacillus debilis</name>
    <dbReference type="NCBI Taxonomy" id="301148"/>
    <lineage>
        <taxon>Bacteria</taxon>
        <taxon>Bacillati</taxon>
        <taxon>Bacillota</taxon>
        <taxon>Bacilli</taxon>
        <taxon>Bacillales</taxon>
        <taxon>Bacillaceae</taxon>
        <taxon>Caldibacillus</taxon>
    </lineage>
</organism>
<feature type="signal peptide" evidence="7">
    <location>
        <begin position="1"/>
        <end position="25"/>
    </location>
</feature>
<feature type="transmembrane region" description="Helical" evidence="6">
    <location>
        <begin position="471"/>
        <end position="494"/>
    </location>
</feature>
<feature type="transmembrane region" description="Helical" evidence="6">
    <location>
        <begin position="394"/>
        <end position="413"/>
    </location>
</feature>
<evidence type="ECO:0000256" key="3">
    <source>
        <dbReference type="ARBA" id="ARBA00022692"/>
    </source>
</evidence>
<evidence type="ECO:0000256" key="5">
    <source>
        <dbReference type="ARBA" id="ARBA00023136"/>
    </source>
</evidence>
<dbReference type="EMBL" id="QEWE01000012">
    <property type="protein sequence ID" value="REJ30024.1"/>
    <property type="molecule type" value="Genomic_DNA"/>
</dbReference>
<feature type="transmembrane region" description="Helical" evidence="6">
    <location>
        <begin position="326"/>
        <end position="348"/>
    </location>
</feature>
<evidence type="ECO:0000313" key="9">
    <source>
        <dbReference type="Proteomes" id="UP000257014"/>
    </source>
</evidence>
<evidence type="ECO:0000256" key="4">
    <source>
        <dbReference type="ARBA" id="ARBA00022989"/>
    </source>
</evidence>
<keyword evidence="4 6" id="KW-1133">Transmembrane helix</keyword>
<dbReference type="PANTHER" id="PTHR31632">
    <property type="entry name" value="IRON TRANSPORTER FTH1"/>
    <property type="match status" value="1"/>
</dbReference>
<evidence type="ECO:0008006" key="10">
    <source>
        <dbReference type="Google" id="ProtNLM"/>
    </source>
</evidence>
<dbReference type="AlphaFoldDB" id="A0A3E0K6X3"/>
<sequence>MDKKFGLIAFAIFLSIGLFSNRAIAAVNVDDLYVKIGDAIMETKEENWGAVQANLEQFSAQWDEEKAADNKKTAEVDKILKKAKDALEKPEKDPAEIGEALSALSKALASYEKEQNPADPQKEKEKLKQLFPLIDEMKQMIRNGQQEQAATKYQQLLSAWTVHENIVRAENVVSYGEIETQLALLRISLTQTPPDREKALKSLEDLSASVENFLSGKKAEKSAENDYTLRDVTDLLEKSVQALKNDDPSGAAEHLNEILFIWPAVEGEVRTSDHSLYNRVENEIPSAIGSLQSDKKDTENVQRTISELHDALRQLAAKTGYSYVDAMLILLREGFEALLIIAGLLSFLKKTNHADMQRGIWAGVIFGIAASAVLAIVMNVFFSKLTVAGSRESIEGIVGITAVAMMLTVGAWLHKKSNIAHWNRYLKDHLGQALAKGSLFSMAFLSFLSIFREGAETIIFYAGMAPSIEMSQLILGIAIAVAVLGILGFVIIRFSAAVPIRPFFKAATLLIYVLSFKMLGVSIHAMQVGKTVPIHSLPNVPYIESIGFYPTLETVVPQLLLVAIIIGVTLYVKKTAVESKAAVEK</sequence>
<evidence type="ECO:0000256" key="2">
    <source>
        <dbReference type="ARBA" id="ARBA00008333"/>
    </source>
</evidence>
<dbReference type="GO" id="GO:0015093">
    <property type="term" value="F:ferrous iron transmembrane transporter activity"/>
    <property type="evidence" value="ECO:0007669"/>
    <property type="project" value="TreeGrafter"/>
</dbReference>
<dbReference type="PANTHER" id="PTHR31632:SF2">
    <property type="entry name" value="PLASMA MEMBRANE IRON PERMEASE"/>
    <property type="match status" value="1"/>
</dbReference>
<dbReference type="Proteomes" id="UP000257014">
    <property type="component" value="Unassembled WGS sequence"/>
</dbReference>
<feature type="transmembrane region" description="Helical" evidence="6">
    <location>
        <begin position="506"/>
        <end position="526"/>
    </location>
</feature>
<comment type="similarity">
    <text evidence="2">Belongs to the oxidase-dependent Fe transporter (OFeT) (TC 9.A.10.1) family.</text>
</comment>
<keyword evidence="3 6" id="KW-0812">Transmembrane</keyword>
<keyword evidence="7" id="KW-0732">Signal</keyword>
<feature type="chain" id="PRO_5017544999" description="Iron permease" evidence="7">
    <location>
        <begin position="26"/>
        <end position="585"/>
    </location>
</feature>
<dbReference type="GO" id="GO:0033573">
    <property type="term" value="C:high-affinity iron permease complex"/>
    <property type="evidence" value="ECO:0007669"/>
    <property type="project" value="InterPro"/>
</dbReference>